<protein>
    <recommendedName>
        <fullName evidence="1">CHAT domain-containing protein</fullName>
    </recommendedName>
</protein>
<evidence type="ECO:0000313" key="2">
    <source>
        <dbReference type="EMBL" id="KAF2234119.1"/>
    </source>
</evidence>
<proteinExistence type="predicted"/>
<dbReference type="EMBL" id="ML991801">
    <property type="protein sequence ID" value="KAF2234119.1"/>
    <property type="molecule type" value="Genomic_DNA"/>
</dbReference>
<accession>A0A6A6H8B6</accession>
<evidence type="ECO:0000313" key="3">
    <source>
        <dbReference type="Proteomes" id="UP000800092"/>
    </source>
</evidence>
<evidence type="ECO:0000259" key="1">
    <source>
        <dbReference type="Pfam" id="PF12770"/>
    </source>
</evidence>
<feature type="domain" description="CHAT" evidence="1">
    <location>
        <begin position="1007"/>
        <end position="1316"/>
    </location>
</feature>
<sequence>MDTTGDLALYYPDSSITSPHIRDVIAHLQRFCLRAEWKEGKAYISSLQEHDLRNLSIAGCAILLHLQHGNYSGAKELLQKVRIEELLSEEHALLREEVAVLALLSAEVESASNFKIEEALNLSQEVEQIYMFREWDFEADFSSQESRDRANIILKQRSLWKLDDPEAYDDLETPFPNSRVIIENLATQVYHRAHFAGFPLPEAIKTRLRARIPSLIKFLRARNRRLLEAYVIFESLPSPNTFVSSPVETMTFWQGYLETLTDKKLSLIRASVLGQLIAFHAEADNEAALHCSEQSSRLFEQEHCVNHLTDSAMSKWQFLSKVSSAAEEKSGQHSIDKAPPVSSDSVLEQIDGMTGALSLKDKSNDAKTRRSVADAARRRLEQLFSIQAQQLQGDQGNVLHNCLREAIFFTKKFPELWPYLKMLMDPGLALLRSYENHYSARVIEYLYFIECGDMIDYADEARIFFHATLSRGGPELTPDFFVGACKGAWRSNSMLEDHKTALTYAQQDYDSPLCLRNELRRTEAAWRLARSQVSIASARIAALRYSSDQVERAALRREMENIVVFLETWIELDRKASRSGGHSEKADLLASVLTYLCNDLQVKEYEEKWQNHINSTYTKSKPDENTQTRIRLAPMMLMLGQNRFLDMLRYAADMQKEVMNNKSLSLSMVSVMSTAVALALQSAALFKPPLPEEMRKQIRTIQYDFIMSDLKVLKFNNSAEIFLLRAPLLMWTTLDSIKLWPERKDEYIESMVDYFDTAQSLCRRVRRNLESDVGLQQWIRRRSVGGKFTFSRVCQYAGEFFLKSKKETLAWSWIQRGRAQALQDMLRDRNTAVKRIFMTLNGDSNISRYLSEEEQLVKSMAEAGPALYFENRRKLDQHREQMRKHPALQQILDGPEDVEQVEYDNLHDVWALAEYLPKDSNIVLVDWFIDTMNKIWRVAVNYKERHLTPRYWRLSITPQQISFWVTRYLRFPNGSVAPLENKLKALHALRNLFFGLEGICKPDDLLILNVPGALAGIPVHGIPFDGEVLIERNPVIYSAGLNLYRQCLKRARQPVLVNDGHPLQDAVFTSAYGEAGYEAEQDRIFSHLKETASVFRSTSLLGDQLTVKSMHDALDAAPWIHYHGHAYYAKTEMLNQCLVLGSLKEEEKKIQSRDHRSIVEETRAQLNEAMPFEAPLTEREALLSNHLLDGTSRLTIADIFAMDLSKTHPVVCSIACDSGVQDFAAGDEPLGLVSALFCAGASSVIGTLWPIRSSTGRMFSEAFYKNLEEQGKYEAKNERNQLCNVLNLAQAFREATITVKRAKSDPYSWAPFVLQGAGFYFYERSGELDSREAQNKTPAVH</sequence>
<gene>
    <name evidence="2" type="ORF">EV356DRAFT_533172</name>
</gene>
<keyword evidence="3" id="KW-1185">Reference proteome</keyword>
<dbReference type="Pfam" id="PF12770">
    <property type="entry name" value="CHAT"/>
    <property type="match status" value="1"/>
</dbReference>
<dbReference type="InterPro" id="IPR024983">
    <property type="entry name" value="CHAT_dom"/>
</dbReference>
<dbReference type="OrthoDB" id="3758190at2759"/>
<reference evidence="2" key="1">
    <citation type="journal article" date="2020" name="Stud. Mycol.">
        <title>101 Dothideomycetes genomes: a test case for predicting lifestyles and emergence of pathogens.</title>
        <authorList>
            <person name="Haridas S."/>
            <person name="Albert R."/>
            <person name="Binder M."/>
            <person name="Bloem J."/>
            <person name="Labutti K."/>
            <person name="Salamov A."/>
            <person name="Andreopoulos B."/>
            <person name="Baker S."/>
            <person name="Barry K."/>
            <person name="Bills G."/>
            <person name="Bluhm B."/>
            <person name="Cannon C."/>
            <person name="Castanera R."/>
            <person name="Culley D."/>
            <person name="Daum C."/>
            <person name="Ezra D."/>
            <person name="Gonzalez J."/>
            <person name="Henrissat B."/>
            <person name="Kuo A."/>
            <person name="Liang C."/>
            <person name="Lipzen A."/>
            <person name="Lutzoni F."/>
            <person name="Magnuson J."/>
            <person name="Mondo S."/>
            <person name="Nolan M."/>
            <person name="Ohm R."/>
            <person name="Pangilinan J."/>
            <person name="Park H.-J."/>
            <person name="Ramirez L."/>
            <person name="Alfaro M."/>
            <person name="Sun H."/>
            <person name="Tritt A."/>
            <person name="Yoshinaga Y."/>
            <person name="Zwiers L.-H."/>
            <person name="Turgeon B."/>
            <person name="Goodwin S."/>
            <person name="Spatafora J."/>
            <person name="Crous P."/>
            <person name="Grigoriev I."/>
        </authorList>
    </citation>
    <scope>NUCLEOTIDE SEQUENCE</scope>
    <source>
        <strain evidence="2">Tuck. ex Michener</strain>
    </source>
</reference>
<dbReference type="Proteomes" id="UP000800092">
    <property type="component" value="Unassembled WGS sequence"/>
</dbReference>
<organism evidence="2 3">
    <name type="scientific">Viridothelium virens</name>
    <name type="common">Speckled blister lichen</name>
    <name type="synonym">Trypethelium virens</name>
    <dbReference type="NCBI Taxonomy" id="1048519"/>
    <lineage>
        <taxon>Eukaryota</taxon>
        <taxon>Fungi</taxon>
        <taxon>Dikarya</taxon>
        <taxon>Ascomycota</taxon>
        <taxon>Pezizomycotina</taxon>
        <taxon>Dothideomycetes</taxon>
        <taxon>Dothideomycetes incertae sedis</taxon>
        <taxon>Trypetheliales</taxon>
        <taxon>Trypetheliaceae</taxon>
        <taxon>Viridothelium</taxon>
    </lineage>
</organism>
<name>A0A6A6H8B6_VIRVR</name>